<comment type="similarity">
    <text evidence="1">Belongs to the CbxX/CfxQ family.</text>
</comment>
<dbReference type="SUPFAM" id="SSF52540">
    <property type="entry name" value="P-loop containing nucleoside triphosphate hydrolases"/>
    <property type="match status" value="1"/>
</dbReference>
<dbReference type="Proteomes" id="UP000326546">
    <property type="component" value="Chromosome"/>
</dbReference>
<dbReference type="FunFam" id="3.40.50.300:FF:000216">
    <property type="entry name" value="Type VII secretion ATPase EccA"/>
    <property type="match status" value="1"/>
</dbReference>
<evidence type="ECO:0000256" key="2">
    <source>
        <dbReference type="ARBA" id="ARBA00022741"/>
    </source>
</evidence>
<dbReference type="GO" id="GO:0005524">
    <property type="term" value="F:ATP binding"/>
    <property type="evidence" value="ECO:0007669"/>
    <property type="project" value="UniProtKB-KW"/>
</dbReference>
<dbReference type="Gene3D" id="1.10.8.60">
    <property type="match status" value="1"/>
</dbReference>
<reference evidence="6 7" key="1">
    <citation type="submission" date="2019-09" db="EMBL/GenBank/DDBJ databases">
        <title>Serinicoccus pratensis sp. nov., isolated from meadow soil.</title>
        <authorList>
            <person name="Zhang W."/>
        </authorList>
    </citation>
    <scope>NUCLEOTIDE SEQUENCE [LARGE SCALE GENOMIC DNA]</scope>
    <source>
        <strain evidence="6 7">W204</strain>
    </source>
</reference>
<evidence type="ECO:0000313" key="7">
    <source>
        <dbReference type="Proteomes" id="UP000326546"/>
    </source>
</evidence>
<dbReference type="KEGG" id="serw:FY030_04690"/>
<keyword evidence="3" id="KW-0067">ATP-binding</keyword>
<dbReference type="Gene3D" id="3.40.50.300">
    <property type="entry name" value="P-loop containing nucleotide triphosphate hydrolases"/>
    <property type="match status" value="1"/>
</dbReference>
<feature type="region of interest" description="Disordered" evidence="4">
    <location>
        <begin position="510"/>
        <end position="578"/>
    </location>
</feature>
<feature type="compositionally biased region" description="Gly residues" evidence="4">
    <location>
        <begin position="534"/>
        <end position="555"/>
    </location>
</feature>
<evidence type="ECO:0000256" key="4">
    <source>
        <dbReference type="SAM" id="MobiDB-lite"/>
    </source>
</evidence>
<dbReference type="OrthoDB" id="9806903at2"/>
<feature type="region of interest" description="Disordered" evidence="4">
    <location>
        <begin position="169"/>
        <end position="242"/>
    </location>
</feature>
<evidence type="ECO:0000256" key="1">
    <source>
        <dbReference type="ARBA" id="ARBA00010378"/>
    </source>
</evidence>
<dbReference type="InterPro" id="IPR003593">
    <property type="entry name" value="AAA+_ATPase"/>
</dbReference>
<dbReference type="Pfam" id="PF17866">
    <property type="entry name" value="AAA_lid_6"/>
    <property type="match status" value="1"/>
</dbReference>
<dbReference type="AlphaFoldDB" id="A0A5J6VAJ3"/>
<dbReference type="Pfam" id="PF00004">
    <property type="entry name" value="AAA"/>
    <property type="match status" value="1"/>
</dbReference>
<gene>
    <name evidence="6" type="ORF">FY030_04690</name>
</gene>
<organism evidence="6 7">
    <name type="scientific">Ornithinimicrobium pratense</name>
    <dbReference type="NCBI Taxonomy" id="2593973"/>
    <lineage>
        <taxon>Bacteria</taxon>
        <taxon>Bacillati</taxon>
        <taxon>Actinomycetota</taxon>
        <taxon>Actinomycetes</taxon>
        <taxon>Micrococcales</taxon>
        <taxon>Ornithinimicrobiaceae</taxon>
        <taxon>Ornithinimicrobium</taxon>
    </lineage>
</organism>
<dbReference type="InterPro" id="IPR050773">
    <property type="entry name" value="CbxX/CfxQ_RuBisCO_ESX"/>
</dbReference>
<dbReference type="PRINTS" id="PR00819">
    <property type="entry name" value="CBXCFQXSUPER"/>
</dbReference>
<evidence type="ECO:0000259" key="5">
    <source>
        <dbReference type="SMART" id="SM00382"/>
    </source>
</evidence>
<dbReference type="EMBL" id="CP044427">
    <property type="protein sequence ID" value="QFG70152.1"/>
    <property type="molecule type" value="Genomic_DNA"/>
</dbReference>
<dbReference type="CDD" id="cd00009">
    <property type="entry name" value="AAA"/>
    <property type="match status" value="1"/>
</dbReference>
<dbReference type="PANTHER" id="PTHR43392">
    <property type="entry name" value="AAA-TYPE ATPASE FAMILY PROTEIN / ANKYRIN REPEAT FAMILY PROTEIN"/>
    <property type="match status" value="1"/>
</dbReference>
<dbReference type="InterPro" id="IPR041627">
    <property type="entry name" value="AAA_lid_6"/>
</dbReference>
<keyword evidence="7" id="KW-1185">Reference proteome</keyword>
<feature type="compositionally biased region" description="Acidic residues" evidence="4">
    <location>
        <begin position="233"/>
        <end position="242"/>
    </location>
</feature>
<dbReference type="PANTHER" id="PTHR43392:SF2">
    <property type="entry name" value="AAA-TYPE ATPASE FAMILY PROTEIN _ ANKYRIN REPEAT FAMILY PROTEIN"/>
    <property type="match status" value="1"/>
</dbReference>
<accession>A0A5J6VAJ3</accession>
<sequence>MARAEGEKVAAAVLEQPGPNGAHRLWGEAVGRPAQDFFTAVPRGRRYASIPTTLLSTLVAEGSPRAAGYAQALADVATAAATVSGAGAVAVGKATSVARAQLAAAGAAPAHGPGTPTEGLTPPEAGVPTSPAPGGTTGGTTSGTDQGDLQAWSNDLLRRAMDQGDRIREMLGHLPGSPGSGQPPAPAGGGPGEVPGQYGIPADPGSGPSTHGTAVGEGATGQAQEDPSGTPAVEEEPEDERTVEELLAELDALVGLEPVKAEIHRQVAVLKMDARRQEAGLKVVTLTRHLVFVGNPGTGKTTVARLVGGIYRALGLLSKGQLVEVDRSELVAGYLGQTAAKTSDVVASALGGVLFIDEAYSLNGDQYGKESIDTLVKEMEDHRDDLVVIVAGYPEPMAEFVASNPGLESRFRTIIEFDDYSDEELVAIQTLLAQNMDYDIAPEATERFREILAATPRGPSFGNGRFARNMLEAAIGRHAWRLRDDEDASIEELRTLQRQDFEDRDAVDLAVKDTGMPPAEDDVADQDPWLGDVDGQGGDGQGGDGQGGDGQGGDGSSAEDADAPPDDVQAPAPDDEDR</sequence>
<protein>
    <submittedName>
        <fullName evidence="6">AAA family ATPase</fullName>
    </submittedName>
</protein>
<dbReference type="GO" id="GO:0016887">
    <property type="term" value="F:ATP hydrolysis activity"/>
    <property type="evidence" value="ECO:0007669"/>
    <property type="project" value="InterPro"/>
</dbReference>
<dbReference type="InterPro" id="IPR027417">
    <property type="entry name" value="P-loop_NTPase"/>
</dbReference>
<feature type="domain" description="AAA+ ATPase" evidence="5">
    <location>
        <begin position="286"/>
        <end position="421"/>
    </location>
</feature>
<dbReference type="SMART" id="SM00382">
    <property type="entry name" value="AAA"/>
    <property type="match status" value="1"/>
</dbReference>
<feature type="compositionally biased region" description="Low complexity" evidence="4">
    <location>
        <begin position="107"/>
        <end position="134"/>
    </location>
</feature>
<evidence type="ECO:0000256" key="3">
    <source>
        <dbReference type="ARBA" id="ARBA00022840"/>
    </source>
</evidence>
<proteinExistence type="inferred from homology"/>
<keyword evidence="2" id="KW-0547">Nucleotide-binding</keyword>
<evidence type="ECO:0000313" key="6">
    <source>
        <dbReference type="EMBL" id="QFG70152.1"/>
    </source>
</evidence>
<dbReference type="InterPro" id="IPR000641">
    <property type="entry name" value="CbxX/CfxQ"/>
</dbReference>
<name>A0A5J6VAJ3_9MICO</name>
<feature type="region of interest" description="Disordered" evidence="4">
    <location>
        <begin position="107"/>
        <end position="149"/>
    </location>
</feature>
<dbReference type="InterPro" id="IPR003959">
    <property type="entry name" value="ATPase_AAA_core"/>
</dbReference>